<dbReference type="Proteomes" id="UP000799764">
    <property type="component" value="Unassembled WGS sequence"/>
</dbReference>
<feature type="transmembrane region" description="Helical" evidence="1">
    <location>
        <begin position="262"/>
        <end position="281"/>
    </location>
</feature>
<proteinExistence type="predicted"/>
<feature type="domain" description="DUF6594" evidence="2">
    <location>
        <begin position="32"/>
        <end position="295"/>
    </location>
</feature>
<evidence type="ECO:0000259" key="2">
    <source>
        <dbReference type="Pfam" id="PF20237"/>
    </source>
</evidence>
<keyword evidence="1" id="KW-0812">Transmembrane</keyword>
<dbReference type="Pfam" id="PF20237">
    <property type="entry name" value="DUF6594"/>
    <property type="match status" value="1"/>
</dbReference>
<keyword evidence="1" id="KW-1133">Transmembrane helix</keyword>
<dbReference type="InterPro" id="IPR046529">
    <property type="entry name" value="DUF6594"/>
</dbReference>
<comment type="caution">
    <text evidence="3">The sequence shown here is derived from an EMBL/GenBank/DDBJ whole genome shotgun (WGS) entry which is preliminary data.</text>
</comment>
<protein>
    <recommendedName>
        <fullName evidence="2">DUF6594 domain-containing protein</fullName>
    </recommendedName>
</protein>
<dbReference type="PANTHER" id="PTHR34502:SF5">
    <property type="entry name" value="DUF6594 DOMAIN-CONTAINING PROTEIN"/>
    <property type="match status" value="1"/>
</dbReference>
<name>A0A9P4P9S0_9PLEO</name>
<dbReference type="AlphaFoldDB" id="A0A9P4P9S0"/>
<evidence type="ECO:0000313" key="4">
    <source>
        <dbReference type="Proteomes" id="UP000799764"/>
    </source>
</evidence>
<evidence type="ECO:0000256" key="1">
    <source>
        <dbReference type="SAM" id="Phobius"/>
    </source>
</evidence>
<evidence type="ECO:0000313" key="3">
    <source>
        <dbReference type="EMBL" id="KAF2439438.1"/>
    </source>
</evidence>
<organism evidence="3 4">
    <name type="scientific">Karstenula rhodostoma CBS 690.94</name>
    <dbReference type="NCBI Taxonomy" id="1392251"/>
    <lineage>
        <taxon>Eukaryota</taxon>
        <taxon>Fungi</taxon>
        <taxon>Dikarya</taxon>
        <taxon>Ascomycota</taxon>
        <taxon>Pezizomycotina</taxon>
        <taxon>Dothideomycetes</taxon>
        <taxon>Pleosporomycetidae</taxon>
        <taxon>Pleosporales</taxon>
        <taxon>Massarineae</taxon>
        <taxon>Didymosphaeriaceae</taxon>
        <taxon>Karstenula</taxon>
    </lineage>
</organism>
<feature type="transmembrane region" description="Helical" evidence="1">
    <location>
        <begin position="234"/>
        <end position="255"/>
    </location>
</feature>
<sequence>MHETKPRPYIPEGSLPGWKTYGKEIKELVPGFPMLAGEMEQSPETAIFRRFASLNARNLLYLQQELIDMENRLKQLEYRDSVSDKGWRKHYAKNSASLRGSIAFDDPAQWTLMLQIREKLKEYNKTLVYQSLMYKLPRPDDYDVTDIRNFIYSTQGMSGPFNPKEVGPWGTPQAPNHHAPDLITLRPRKKEDQFSSFISEKAIRYIQWPLSRLQSEEKRVRGMVVYHDSTVLKITYSIIGILAGLAPILSILVLTKLHTLKARLWTIAMFNVGIALSLQLFTEAKRTDIFAVTAA</sequence>
<reference evidence="3" key="1">
    <citation type="journal article" date="2020" name="Stud. Mycol.">
        <title>101 Dothideomycetes genomes: a test case for predicting lifestyles and emergence of pathogens.</title>
        <authorList>
            <person name="Haridas S."/>
            <person name="Albert R."/>
            <person name="Binder M."/>
            <person name="Bloem J."/>
            <person name="Labutti K."/>
            <person name="Salamov A."/>
            <person name="Andreopoulos B."/>
            <person name="Baker S."/>
            <person name="Barry K."/>
            <person name="Bills G."/>
            <person name="Bluhm B."/>
            <person name="Cannon C."/>
            <person name="Castanera R."/>
            <person name="Culley D."/>
            <person name="Daum C."/>
            <person name="Ezra D."/>
            <person name="Gonzalez J."/>
            <person name="Henrissat B."/>
            <person name="Kuo A."/>
            <person name="Liang C."/>
            <person name="Lipzen A."/>
            <person name="Lutzoni F."/>
            <person name="Magnuson J."/>
            <person name="Mondo S."/>
            <person name="Nolan M."/>
            <person name="Ohm R."/>
            <person name="Pangilinan J."/>
            <person name="Park H.-J."/>
            <person name="Ramirez L."/>
            <person name="Alfaro M."/>
            <person name="Sun H."/>
            <person name="Tritt A."/>
            <person name="Yoshinaga Y."/>
            <person name="Zwiers L.-H."/>
            <person name="Turgeon B."/>
            <person name="Goodwin S."/>
            <person name="Spatafora J."/>
            <person name="Crous P."/>
            <person name="Grigoriev I."/>
        </authorList>
    </citation>
    <scope>NUCLEOTIDE SEQUENCE</scope>
    <source>
        <strain evidence="3">CBS 690.94</strain>
    </source>
</reference>
<gene>
    <name evidence="3" type="ORF">P171DRAFT_369901</name>
</gene>
<keyword evidence="1" id="KW-0472">Membrane</keyword>
<dbReference type="PANTHER" id="PTHR34502">
    <property type="entry name" value="DUF6594 DOMAIN-CONTAINING PROTEIN-RELATED"/>
    <property type="match status" value="1"/>
</dbReference>
<dbReference type="EMBL" id="MU001509">
    <property type="protein sequence ID" value="KAF2439438.1"/>
    <property type="molecule type" value="Genomic_DNA"/>
</dbReference>
<accession>A0A9P4P9S0</accession>
<keyword evidence="4" id="KW-1185">Reference proteome</keyword>
<dbReference type="OrthoDB" id="5342093at2759"/>